<organism evidence="2 3">
    <name type="scientific">Methylobacterium symbioticum</name>
    <dbReference type="NCBI Taxonomy" id="2584084"/>
    <lineage>
        <taxon>Bacteria</taxon>
        <taxon>Pseudomonadati</taxon>
        <taxon>Pseudomonadota</taxon>
        <taxon>Alphaproteobacteria</taxon>
        <taxon>Hyphomicrobiales</taxon>
        <taxon>Methylobacteriaceae</taxon>
        <taxon>Methylobacterium</taxon>
    </lineage>
</organism>
<dbReference type="RefSeq" id="WP_142583181.1">
    <property type="nucleotide sequence ID" value="NZ_CABFPH010000029.1"/>
</dbReference>
<proteinExistence type="predicted"/>
<name>A0A509EC64_9HYPH</name>
<sequence>MSRPPGDWGKGQGEPVPRHRRNPKRAYDTEGREIEPATIANARANGAIGLIAECECGHEARIPFAGLPDDAYVPDVALKLQCSACGARGNRITTWPDWTGARRGEA</sequence>
<evidence type="ECO:0000313" key="2">
    <source>
        <dbReference type="EMBL" id="VUD71801.1"/>
    </source>
</evidence>
<feature type="region of interest" description="Disordered" evidence="1">
    <location>
        <begin position="1"/>
        <end position="33"/>
    </location>
</feature>
<dbReference type="OrthoDB" id="7995910at2"/>
<dbReference type="AlphaFoldDB" id="A0A509EC64"/>
<reference evidence="2 3" key="1">
    <citation type="submission" date="2019-06" db="EMBL/GenBank/DDBJ databases">
        <authorList>
            <person name="Rodrigo-Torres L."/>
            <person name="Arahal R. D."/>
            <person name="Lucena T."/>
        </authorList>
    </citation>
    <scope>NUCLEOTIDE SEQUENCE [LARGE SCALE GENOMIC DNA]</scope>
    <source>
        <strain evidence="2 3">SB0023/3</strain>
    </source>
</reference>
<gene>
    <name evidence="2" type="ORF">MET9862_02389</name>
</gene>
<keyword evidence="3" id="KW-1185">Reference proteome</keyword>
<protein>
    <submittedName>
        <fullName evidence="2">Uncharacterized protein</fullName>
    </submittedName>
</protein>
<dbReference type="Proteomes" id="UP000410984">
    <property type="component" value="Unassembled WGS sequence"/>
</dbReference>
<dbReference type="EMBL" id="CABFPH010000029">
    <property type="protein sequence ID" value="VUD71801.1"/>
    <property type="molecule type" value="Genomic_DNA"/>
</dbReference>
<accession>A0A509EC64</accession>
<evidence type="ECO:0000313" key="3">
    <source>
        <dbReference type="Proteomes" id="UP000410984"/>
    </source>
</evidence>
<evidence type="ECO:0000256" key="1">
    <source>
        <dbReference type="SAM" id="MobiDB-lite"/>
    </source>
</evidence>